<dbReference type="KEGG" id="ncb:C0V82_16020"/>
<dbReference type="RefSeq" id="WP_102113491.1">
    <property type="nucleotide sequence ID" value="NZ_BMGN01000012.1"/>
</dbReference>
<evidence type="ECO:0000313" key="2">
    <source>
        <dbReference type="Proteomes" id="UP000234752"/>
    </source>
</evidence>
<accession>A0A2K9NFU4</accession>
<evidence type="ECO:0000313" key="1">
    <source>
        <dbReference type="EMBL" id="AUN31937.1"/>
    </source>
</evidence>
<dbReference type="EMBL" id="CP025612">
    <property type="protein sequence ID" value="AUN31937.1"/>
    <property type="molecule type" value="Genomic_DNA"/>
</dbReference>
<proteinExistence type="predicted"/>
<dbReference type="AlphaFoldDB" id="A0A2K9NFU4"/>
<protein>
    <submittedName>
        <fullName evidence="1">Uncharacterized protein</fullName>
    </submittedName>
</protein>
<reference evidence="1 2" key="1">
    <citation type="submission" date="2017-12" db="EMBL/GenBank/DDBJ databases">
        <title>Genomes of bacteria within cyanobacterial aggregates.</title>
        <authorList>
            <person name="Cai H."/>
        </authorList>
    </citation>
    <scope>NUCLEOTIDE SEQUENCE [LARGE SCALE GENOMIC DNA]</scope>
    <source>
        <strain evidence="1 2">TH16</strain>
    </source>
</reference>
<organism evidence="1 2">
    <name type="scientific">Niveispirillum cyanobacteriorum</name>
    <dbReference type="NCBI Taxonomy" id="1612173"/>
    <lineage>
        <taxon>Bacteria</taxon>
        <taxon>Pseudomonadati</taxon>
        <taxon>Pseudomonadota</taxon>
        <taxon>Alphaproteobacteria</taxon>
        <taxon>Rhodospirillales</taxon>
        <taxon>Azospirillaceae</taxon>
        <taxon>Niveispirillum</taxon>
    </lineage>
</organism>
<dbReference type="Proteomes" id="UP000234752">
    <property type="component" value="Chromosome eg_2"/>
</dbReference>
<name>A0A2K9NFU4_9PROT</name>
<sequence>MAWLFRGQPYSAAAGAVVSLYLSDVGFITEPADSPANTYWDRRLRVALSLERSLFARGNVGGRSEMSAGVTVAENLDGALDGWSNYDWDGRRIDIWYSAKEKPVWADFSLVWSGTAERFTPGTDEVRIDLRDLQLLLERPYQVNRFAGTGGAEGFAELAGRRKPRAMGRPKQISPIQICKSPVVYAYGDGPCGGVLAAHDRGDLFTAVGGDYSTYAAMAAASMAGVDYVTCNALGLIRFASQPVGPVTLDVEGRTLSGSAAVTFANMLSVILPIDTSLTSGDFATGTVAAMNSLCPQVLGHWYDGGSEVLVADIVDEWAESIGVYWGFDLNRKLVLGRFDAPKPTADFSFVQRGILSIDPTATERRLATQTIGYGRRWRTLSDAEIAGSIVTGRDALGQEWQAATYTDGTVATQSLLARTERVDTCLMSQSAAAAEALRRVGLHGPRREGFELRVPFTPGLDAGATVSVTHDRHGLSGGKRFVVMAADRDAAAEEHLLTLWG</sequence>
<dbReference type="OrthoDB" id="973813at2"/>
<keyword evidence="2" id="KW-1185">Reference proteome</keyword>
<gene>
    <name evidence="1" type="ORF">C0V82_16020</name>
</gene>